<proteinExistence type="inferred from homology"/>
<feature type="domain" description="NodB homology" evidence="25">
    <location>
        <begin position="178"/>
        <end position="377"/>
    </location>
</feature>
<dbReference type="GeneID" id="33556974"/>
<accession>A0A1Y1UMS9</accession>
<keyword evidence="17" id="KW-0449">Lipoprotein</keyword>
<dbReference type="GO" id="GO:0004099">
    <property type="term" value="F:chitin deacetylase activity"/>
    <property type="evidence" value="ECO:0007669"/>
    <property type="project" value="UniProtKB-EC"/>
</dbReference>
<evidence type="ECO:0000256" key="13">
    <source>
        <dbReference type="ARBA" id="ARBA00023136"/>
    </source>
</evidence>
<feature type="region of interest" description="Disordered" evidence="22">
    <location>
        <begin position="22"/>
        <end position="54"/>
    </location>
</feature>
<evidence type="ECO:0000256" key="6">
    <source>
        <dbReference type="ARBA" id="ARBA00022512"/>
    </source>
</evidence>
<dbReference type="GO" id="GO:0098552">
    <property type="term" value="C:side of membrane"/>
    <property type="evidence" value="ECO:0007669"/>
    <property type="project" value="UniProtKB-KW"/>
</dbReference>
<evidence type="ECO:0000256" key="15">
    <source>
        <dbReference type="ARBA" id="ARBA00023277"/>
    </source>
</evidence>
<evidence type="ECO:0000256" key="8">
    <source>
        <dbReference type="ARBA" id="ARBA00022622"/>
    </source>
</evidence>
<gene>
    <name evidence="26" type="ORF">BD324DRAFT_619382</name>
</gene>
<evidence type="ECO:0000256" key="21">
    <source>
        <dbReference type="ARBA" id="ARBA00048494"/>
    </source>
</evidence>
<dbReference type="FunFam" id="3.20.20.370:FF:000004">
    <property type="entry name" value="Related to Chitin deacetylase"/>
    <property type="match status" value="1"/>
</dbReference>
<sequence>MYTSPLVVLLSLVSAVHAQSSDASSAGATPTSSQNGAGSAPTSSFSVDPNLPQTPLTMVAGQTIPNLAELTSGAPVQSGVPLATTYSQGIQPSVSRAPALPNPTLTVSNYPALDLTPPTDSPEVQEWLSKIDMSKVPNYSQTDGTCAGSPGAISDGRCWWTCGGCTRSSDITICPDKMTWGVSYDDGPSPYTPLLLDYLAAVNISTTFFVVGSRVISRPEMLQAEYIQGHQISVHTWSHSSMTTLTNEQIVAELGWTMKAIRDVIGVTPNTWRPPYGDIDDRVRAIAAQMGLTAVMWSAITENGVTTDFDTDDWRIPGGAANGPSSLSKFNTILDTYVPSLSTGFIVLQHDIYQQTVDLAVGYVMPMAIQSGKFTFKSIINCLGYPNSEAYIETSSNTTQTAITSAASTFYQASIGSATGAAVTASGVSASGSAGPSSASGSSSASTSGAATRSANLGLPGLAPVVVSLLALGLGAVIIA</sequence>
<feature type="transmembrane region" description="Helical" evidence="23">
    <location>
        <begin position="457"/>
        <end position="479"/>
    </location>
</feature>
<evidence type="ECO:0000256" key="3">
    <source>
        <dbReference type="ARBA" id="ARBA00004609"/>
    </source>
</evidence>
<protein>
    <recommendedName>
        <fullName evidence="20">chitin deacetylase</fullName>
        <ecNumber evidence="20">3.5.1.41</ecNumber>
    </recommendedName>
</protein>
<dbReference type="InParanoid" id="A0A1Y1UMS9"/>
<evidence type="ECO:0000256" key="12">
    <source>
        <dbReference type="ARBA" id="ARBA00023024"/>
    </source>
</evidence>
<evidence type="ECO:0000256" key="4">
    <source>
        <dbReference type="ARBA" id="ARBA00010973"/>
    </source>
</evidence>
<dbReference type="STRING" id="4999.A0A1Y1UMS9"/>
<dbReference type="GO" id="GO:0000272">
    <property type="term" value="P:polysaccharide catabolic process"/>
    <property type="evidence" value="ECO:0007669"/>
    <property type="project" value="UniProtKB-KW"/>
</dbReference>
<evidence type="ECO:0000256" key="1">
    <source>
        <dbReference type="ARBA" id="ARBA00001941"/>
    </source>
</evidence>
<evidence type="ECO:0000256" key="20">
    <source>
        <dbReference type="ARBA" id="ARBA00024056"/>
    </source>
</evidence>
<keyword evidence="7" id="KW-0964">Secreted</keyword>
<dbReference type="GO" id="GO:0006032">
    <property type="term" value="P:chitin catabolic process"/>
    <property type="evidence" value="ECO:0007669"/>
    <property type="project" value="UniProtKB-KW"/>
</dbReference>
<organism evidence="26 27">
    <name type="scientific">Kockovaella imperatae</name>
    <dbReference type="NCBI Taxonomy" id="4999"/>
    <lineage>
        <taxon>Eukaryota</taxon>
        <taxon>Fungi</taxon>
        <taxon>Dikarya</taxon>
        <taxon>Basidiomycota</taxon>
        <taxon>Agaricomycotina</taxon>
        <taxon>Tremellomycetes</taxon>
        <taxon>Tremellales</taxon>
        <taxon>Cuniculitremaceae</taxon>
        <taxon>Kockovaella</taxon>
    </lineage>
</organism>
<dbReference type="CDD" id="cd10952">
    <property type="entry name" value="CE4_MrCDA_like"/>
    <property type="match status" value="1"/>
</dbReference>
<dbReference type="GO" id="GO:0005886">
    <property type="term" value="C:plasma membrane"/>
    <property type="evidence" value="ECO:0007669"/>
    <property type="project" value="UniProtKB-SubCell"/>
</dbReference>
<dbReference type="PROSITE" id="PS51677">
    <property type="entry name" value="NODB"/>
    <property type="match status" value="1"/>
</dbReference>
<dbReference type="Pfam" id="PF01522">
    <property type="entry name" value="Polysacc_deac_1"/>
    <property type="match status" value="1"/>
</dbReference>
<evidence type="ECO:0000256" key="14">
    <source>
        <dbReference type="ARBA" id="ARBA00023180"/>
    </source>
</evidence>
<keyword evidence="27" id="KW-1185">Reference proteome</keyword>
<dbReference type="GO" id="GO:0009272">
    <property type="term" value="P:fungal-type cell wall biogenesis"/>
    <property type="evidence" value="ECO:0007669"/>
    <property type="project" value="UniProtKB-ARBA"/>
</dbReference>
<keyword evidence="23" id="KW-0812">Transmembrane</keyword>
<dbReference type="PANTHER" id="PTHR10587">
    <property type="entry name" value="GLYCOSYL TRANSFERASE-RELATED"/>
    <property type="match status" value="1"/>
</dbReference>
<evidence type="ECO:0000256" key="19">
    <source>
        <dbReference type="ARBA" id="ARBA00023326"/>
    </source>
</evidence>
<dbReference type="OrthoDB" id="407355at2759"/>
<evidence type="ECO:0000256" key="2">
    <source>
        <dbReference type="ARBA" id="ARBA00004191"/>
    </source>
</evidence>
<dbReference type="RefSeq" id="XP_021873221.1">
    <property type="nucleotide sequence ID" value="XM_022015166.1"/>
</dbReference>
<dbReference type="GO" id="GO:0046872">
    <property type="term" value="F:metal ion binding"/>
    <property type="evidence" value="ECO:0007669"/>
    <property type="project" value="UniProtKB-KW"/>
</dbReference>
<keyword evidence="5" id="KW-1003">Cell membrane</keyword>
<keyword evidence="6" id="KW-0134">Cell wall</keyword>
<evidence type="ECO:0000256" key="23">
    <source>
        <dbReference type="SAM" id="Phobius"/>
    </source>
</evidence>
<dbReference type="InterPro" id="IPR011330">
    <property type="entry name" value="Glyco_hydro/deAcase_b/a-brl"/>
</dbReference>
<keyword evidence="23" id="KW-1133">Transmembrane helix</keyword>
<dbReference type="AlphaFoldDB" id="A0A1Y1UMS9"/>
<evidence type="ECO:0000256" key="9">
    <source>
        <dbReference type="ARBA" id="ARBA00022723"/>
    </source>
</evidence>
<dbReference type="PANTHER" id="PTHR10587:SF133">
    <property type="entry name" value="CHITIN DEACETYLASE 1-RELATED"/>
    <property type="match status" value="1"/>
</dbReference>
<evidence type="ECO:0000256" key="11">
    <source>
        <dbReference type="ARBA" id="ARBA00022801"/>
    </source>
</evidence>
<keyword evidence="16" id="KW-0170">Cobalt</keyword>
<keyword evidence="18" id="KW-0961">Cell wall biogenesis/degradation</keyword>
<dbReference type="Gene3D" id="3.20.20.370">
    <property type="entry name" value="Glycoside hydrolase/deacetylase"/>
    <property type="match status" value="1"/>
</dbReference>
<evidence type="ECO:0000313" key="26">
    <source>
        <dbReference type="EMBL" id="ORX39358.1"/>
    </source>
</evidence>
<comment type="cofactor">
    <cofactor evidence="1">
        <name>Co(2+)</name>
        <dbReference type="ChEBI" id="CHEBI:48828"/>
    </cofactor>
</comment>
<dbReference type="Proteomes" id="UP000193218">
    <property type="component" value="Unassembled WGS sequence"/>
</dbReference>
<dbReference type="SUPFAM" id="SSF88713">
    <property type="entry name" value="Glycoside hydrolase/deacetylase"/>
    <property type="match status" value="1"/>
</dbReference>
<evidence type="ECO:0000313" key="27">
    <source>
        <dbReference type="Proteomes" id="UP000193218"/>
    </source>
</evidence>
<evidence type="ECO:0000256" key="10">
    <source>
        <dbReference type="ARBA" id="ARBA00022729"/>
    </source>
</evidence>
<dbReference type="EC" id="3.5.1.41" evidence="20"/>
<evidence type="ECO:0000256" key="16">
    <source>
        <dbReference type="ARBA" id="ARBA00023285"/>
    </source>
</evidence>
<feature type="chain" id="PRO_5013141395" description="chitin deacetylase" evidence="24">
    <location>
        <begin position="19"/>
        <end position="480"/>
    </location>
</feature>
<reference evidence="26 27" key="1">
    <citation type="submission" date="2017-03" db="EMBL/GenBank/DDBJ databases">
        <title>Widespread Adenine N6-methylation of Active Genes in Fungi.</title>
        <authorList>
            <consortium name="DOE Joint Genome Institute"/>
            <person name="Mondo S.J."/>
            <person name="Dannebaum R.O."/>
            <person name="Kuo R.C."/>
            <person name="Louie K.B."/>
            <person name="Bewick A.J."/>
            <person name="Labutti K."/>
            <person name="Haridas S."/>
            <person name="Kuo A."/>
            <person name="Salamov A."/>
            <person name="Ahrendt S.R."/>
            <person name="Lau R."/>
            <person name="Bowen B.P."/>
            <person name="Lipzen A."/>
            <person name="Sullivan W."/>
            <person name="Andreopoulos W.B."/>
            <person name="Clum A."/>
            <person name="Lindquist E."/>
            <person name="Daum C."/>
            <person name="Northen T.R."/>
            <person name="Ramamoorthy G."/>
            <person name="Schmitz R.J."/>
            <person name="Gryganskyi A."/>
            <person name="Culley D."/>
            <person name="Magnuson J."/>
            <person name="James T.Y."/>
            <person name="O'Malley M.A."/>
            <person name="Stajich J.E."/>
            <person name="Spatafora J.W."/>
            <person name="Visel A."/>
            <person name="Grigoriev I.V."/>
        </authorList>
    </citation>
    <scope>NUCLEOTIDE SEQUENCE [LARGE SCALE GENOMIC DNA]</scope>
    <source>
        <strain evidence="26 27">NRRL Y-17943</strain>
    </source>
</reference>
<dbReference type="InterPro" id="IPR050248">
    <property type="entry name" value="Polysacc_deacetylase_ArnD"/>
</dbReference>
<name>A0A1Y1UMS9_9TREE</name>
<comment type="catalytic activity">
    <reaction evidence="21">
        <text>[(1-&gt;4)-N-acetyl-beta-D-glucosaminyl](n) + n H2O = chitosan + n acetate</text>
        <dbReference type="Rhea" id="RHEA:10464"/>
        <dbReference type="Rhea" id="RHEA-COMP:9593"/>
        <dbReference type="Rhea" id="RHEA-COMP:9597"/>
        <dbReference type="ChEBI" id="CHEBI:15377"/>
        <dbReference type="ChEBI" id="CHEBI:17029"/>
        <dbReference type="ChEBI" id="CHEBI:30089"/>
        <dbReference type="ChEBI" id="CHEBI:57704"/>
        <dbReference type="EC" id="3.5.1.41"/>
    </reaction>
    <physiologicalReaction direction="left-to-right" evidence="21">
        <dbReference type="Rhea" id="RHEA:10465"/>
    </physiologicalReaction>
</comment>
<dbReference type="EMBL" id="NBSH01000003">
    <property type="protein sequence ID" value="ORX39358.1"/>
    <property type="molecule type" value="Genomic_DNA"/>
</dbReference>
<evidence type="ECO:0000256" key="7">
    <source>
        <dbReference type="ARBA" id="ARBA00022525"/>
    </source>
</evidence>
<dbReference type="InterPro" id="IPR002509">
    <property type="entry name" value="NODB_dom"/>
</dbReference>
<keyword evidence="9" id="KW-0479">Metal-binding</keyword>
<comment type="similarity">
    <text evidence="4">Belongs to the polysaccharide deacetylase family.</text>
</comment>
<evidence type="ECO:0000256" key="22">
    <source>
        <dbReference type="SAM" id="MobiDB-lite"/>
    </source>
</evidence>
<dbReference type="GO" id="GO:0071555">
    <property type="term" value="P:cell wall organization"/>
    <property type="evidence" value="ECO:0007669"/>
    <property type="project" value="UniProtKB-KW"/>
</dbReference>
<keyword evidence="8" id="KW-0336">GPI-anchor</keyword>
<keyword evidence="19" id="KW-0624">Polysaccharide degradation</keyword>
<evidence type="ECO:0000259" key="25">
    <source>
        <dbReference type="PROSITE" id="PS51677"/>
    </source>
</evidence>
<keyword evidence="12" id="KW-0146">Chitin degradation</keyword>
<keyword evidence="15" id="KW-0119">Carbohydrate metabolism</keyword>
<keyword evidence="14" id="KW-0325">Glycoprotein</keyword>
<keyword evidence="11" id="KW-0378">Hydrolase</keyword>
<evidence type="ECO:0000256" key="5">
    <source>
        <dbReference type="ARBA" id="ARBA00022475"/>
    </source>
</evidence>
<keyword evidence="10 24" id="KW-0732">Signal</keyword>
<evidence type="ECO:0000256" key="18">
    <source>
        <dbReference type="ARBA" id="ARBA00023316"/>
    </source>
</evidence>
<comment type="subcellular location">
    <subcellularLocation>
        <location evidence="3">Cell membrane</location>
        <topology evidence="3">Lipid-anchor</topology>
        <topology evidence="3">GPI-anchor</topology>
    </subcellularLocation>
    <subcellularLocation>
        <location evidence="2">Secreted</location>
        <location evidence="2">Cell wall</location>
    </subcellularLocation>
</comment>
<comment type="caution">
    <text evidence="26">The sequence shown here is derived from an EMBL/GenBank/DDBJ whole genome shotgun (WGS) entry which is preliminary data.</text>
</comment>
<evidence type="ECO:0000256" key="17">
    <source>
        <dbReference type="ARBA" id="ARBA00023288"/>
    </source>
</evidence>
<feature type="signal peptide" evidence="24">
    <location>
        <begin position="1"/>
        <end position="18"/>
    </location>
</feature>
<keyword evidence="13 23" id="KW-0472">Membrane</keyword>
<evidence type="ECO:0000256" key="24">
    <source>
        <dbReference type="SAM" id="SignalP"/>
    </source>
</evidence>